<feature type="domain" description="Transcription regulator PadR N-terminal" evidence="1">
    <location>
        <begin position="27"/>
        <end position="93"/>
    </location>
</feature>
<dbReference type="Pfam" id="PF03551">
    <property type="entry name" value="PadR"/>
    <property type="match status" value="1"/>
</dbReference>
<name>A0A7C5YWV3_9CREN</name>
<dbReference type="EMBL" id="DRUB01000145">
    <property type="protein sequence ID" value="HHR96654.1"/>
    <property type="molecule type" value="Genomic_DNA"/>
</dbReference>
<dbReference type="Gene3D" id="1.10.10.10">
    <property type="entry name" value="Winged helix-like DNA-binding domain superfamily/Winged helix DNA-binding domain"/>
    <property type="match status" value="1"/>
</dbReference>
<protein>
    <submittedName>
        <fullName evidence="2">PadR family transcriptional regulator</fullName>
    </submittedName>
</protein>
<gene>
    <name evidence="2" type="ORF">ENL47_07605</name>
</gene>
<evidence type="ECO:0000259" key="1">
    <source>
        <dbReference type="Pfam" id="PF03551"/>
    </source>
</evidence>
<dbReference type="AlphaFoldDB" id="A0A7C5YWV3"/>
<reference evidence="2" key="1">
    <citation type="journal article" date="2020" name="mSystems">
        <title>Genome- and Community-Level Interaction Insights into Carbon Utilization and Element Cycling Functions of Hydrothermarchaeota in Hydrothermal Sediment.</title>
        <authorList>
            <person name="Zhou Z."/>
            <person name="Liu Y."/>
            <person name="Xu W."/>
            <person name="Pan J."/>
            <person name="Luo Z.H."/>
            <person name="Li M."/>
        </authorList>
    </citation>
    <scope>NUCLEOTIDE SEQUENCE [LARGE SCALE GENOMIC DNA]</scope>
    <source>
        <strain evidence="2">SpSt-1</strain>
    </source>
</reference>
<evidence type="ECO:0000313" key="2">
    <source>
        <dbReference type="EMBL" id="HHR96654.1"/>
    </source>
</evidence>
<accession>A0A7C5YWV3</accession>
<dbReference type="InterPro" id="IPR005149">
    <property type="entry name" value="Tscrpt_reg_PadR_N"/>
</dbReference>
<proteinExistence type="predicted"/>
<organism evidence="2">
    <name type="scientific">Ignisphaera aggregans</name>
    <dbReference type="NCBI Taxonomy" id="334771"/>
    <lineage>
        <taxon>Archaea</taxon>
        <taxon>Thermoproteota</taxon>
        <taxon>Thermoprotei</taxon>
        <taxon>Desulfurococcales</taxon>
        <taxon>Desulfurococcaceae</taxon>
        <taxon>Ignisphaera</taxon>
    </lineage>
</organism>
<dbReference type="PANTHER" id="PTHR43252:SF5">
    <property type="entry name" value="TRANSCRIPTIONAL REGULATOR, PADR-LIKE FAMILY"/>
    <property type="match status" value="1"/>
</dbReference>
<comment type="caution">
    <text evidence="2">The sequence shown here is derived from an EMBL/GenBank/DDBJ whole genome shotgun (WGS) entry which is preliminary data.</text>
</comment>
<dbReference type="InterPro" id="IPR036388">
    <property type="entry name" value="WH-like_DNA-bd_sf"/>
</dbReference>
<sequence length="162" mass="18996">MAIKIHNELDVSKEIINLKGLFKYLVLYSISILGKAHGYEIKKELSKLFNLNYIPSNGILYPTLHELEKEGLLKSHINGRKKIYELTEKGLMVFHENEYNIRRTIEKINILIDVFNEIGIYRLISVVKDLWIKDIDVPRSIIHQIKVKVDEIIDLLQKIERS</sequence>
<dbReference type="SUPFAM" id="SSF46785">
    <property type="entry name" value="Winged helix' DNA-binding domain"/>
    <property type="match status" value="1"/>
</dbReference>
<dbReference type="PANTHER" id="PTHR43252">
    <property type="entry name" value="TRANSCRIPTIONAL REGULATOR YQJI"/>
    <property type="match status" value="1"/>
</dbReference>
<dbReference type="InterPro" id="IPR036390">
    <property type="entry name" value="WH_DNA-bd_sf"/>
</dbReference>